<dbReference type="GO" id="GO:0005524">
    <property type="term" value="F:ATP binding"/>
    <property type="evidence" value="ECO:0007669"/>
    <property type="project" value="UniProtKB-KW"/>
</dbReference>
<evidence type="ECO:0000256" key="1">
    <source>
        <dbReference type="ARBA" id="ARBA00022741"/>
    </source>
</evidence>
<dbReference type="PROSITE" id="PS50893">
    <property type="entry name" value="ABC_TRANSPORTER_2"/>
    <property type="match status" value="1"/>
</dbReference>
<dbReference type="PANTHER" id="PTHR24221">
    <property type="entry name" value="ATP-BINDING CASSETTE SUB-FAMILY B"/>
    <property type="match status" value="1"/>
</dbReference>
<feature type="domain" description="ABC transporter" evidence="4">
    <location>
        <begin position="446"/>
        <end position="708"/>
    </location>
</feature>
<dbReference type="Gene3D" id="3.40.50.300">
    <property type="entry name" value="P-loop containing nucleotide triphosphate hydrolases"/>
    <property type="match status" value="1"/>
</dbReference>
<dbReference type="InterPro" id="IPR039421">
    <property type="entry name" value="Type_1_exporter"/>
</dbReference>
<dbReference type="PANTHER" id="PTHR24221:SF654">
    <property type="entry name" value="ATP-BINDING CASSETTE SUB-FAMILY B MEMBER 6"/>
    <property type="match status" value="1"/>
</dbReference>
<dbReference type="Proteomes" id="UP001295794">
    <property type="component" value="Unassembled WGS sequence"/>
</dbReference>
<dbReference type="EMBL" id="CAVNYO010000405">
    <property type="protein sequence ID" value="CAK5275788.1"/>
    <property type="molecule type" value="Genomic_DNA"/>
</dbReference>
<protein>
    <recommendedName>
        <fullName evidence="4">ABC transporter domain-containing protein</fullName>
    </recommendedName>
</protein>
<keyword evidence="1" id="KW-0547">Nucleotide-binding</keyword>
<dbReference type="Pfam" id="PF00005">
    <property type="entry name" value="ABC_tran"/>
    <property type="match status" value="1"/>
</dbReference>
<dbReference type="PROSITE" id="PS00211">
    <property type="entry name" value="ABC_TRANSPORTER_1"/>
    <property type="match status" value="1"/>
</dbReference>
<comment type="similarity">
    <text evidence="3">Belongs to the ABC transporter superfamily. ABCB family. Heavy Metal importer (TC 3.A.1.210) subfamily.</text>
</comment>
<dbReference type="InterPro" id="IPR003439">
    <property type="entry name" value="ABC_transporter-like_ATP-bd"/>
</dbReference>
<evidence type="ECO:0000313" key="5">
    <source>
        <dbReference type="EMBL" id="CAK5275788.1"/>
    </source>
</evidence>
<keyword evidence="6" id="KW-1185">Reference proteome</keyword>
<keyword evidence="2" id="KW-0067">ATP-binding</keyword>
<evidence type="ECO:0000313" key="6">
    <source>
        <dbReference type="Proteomes" id="UP001295794"/>
    </source>
</evidence>
<organism evidence="5 6">
    <name type="scientific">Mycena citricolor</name>
    <dbReference type="NCBI Taxonomy" id="2018698"/>
    <lineage>
        <taxon>Eukaryota</taxon>
        <taxon>Fungi</taxon>
        <taxon>Dikarya</taxon>
        <taxon>Basidiomycota</taxon>
        <taxon>Agaricomycotina</taxon>
        <taxon>Agaricomycetes</taxon>
        <taxon>Agaricomycetidae</taxon>
        <taxon>Agaricales</taxon>
        <taxon>Marasmiineae</taxon>
        <taxon>Mycenaceae</taxon>
        <taxon>Mycena</taxon>
    </lineage>
</organism>
<dbReference type="InterPro" id="IPR027417">
    <property type="entry name" value="P-loop_NTPase"/>
</dbReference>
<proteinExistence type="inferred from homology"/>
<evidence type="ECO:0000256" key="3">
    <source>
        <dbReference type="ARBA" id="ARBA00024363"/>
    </source>
</evidence>
<evidence type="ECO:0000256" key="2">
    <source>
        <dbReference type="ARBA" id="ARBA00022840"/>
    </source>
</evidence>
<dbReference type="InterPro" id="IPR017871">
    <property type="entry name" value="ABC_transporter-like_CS"/>
</dbReference>
<dbReference type="InterPro" id="IPR003593">
    <property type="entry name" value="AAA+_ATPase"/>
</dbReference>
<dbReference type="GO" id="GO:0034040">
    <property type="term" value="F:ATPase-coupled lipid transmembrane transporter activity"/>
    <property type="evidence" value="ECO:0007669"/>
    <property type="project" value="TreeGrafter"/>
</dbReference>
<dbReference type="SUPFAM" id="SSF52540">
    <property type="entry name" value="P-loop containing nucleoside triphosphate hydrolases"/>
    <property type="match status" value="1"/>
</dbReference>
<sequence length="710" mass="79132">MHFTVPSSSFKLIQDLLKSGRALLLPDEIYPGPAARTKAMKHTAPPRLDSAYDAWLSSRMRDGEEMLSPGVHRSFSIRNVKLAYTIVRTCALDLFLDILELHRMRTIVMMSLNIIRSIVPAFRGYSQALIIDELQSLVTSGNFTWARLLYLVGSELTRRLFESLLDSFAAANETKVIDSARFFVERAQLEQRLRLDIPTLADPQVRALLQESDLFARSFSGSGFGLLSPLDFIHIISLTTEIFSHVLLILSLTGGAPAQLGVLLLSVVSATLPLLLARLRCSEVHSETMYTTQETRAAERQERMRNWAYNEAHRPEIELFGLGGWILDTWTKARQLVLDSEQNHHLRDLSPLSRLNFSDLLFALQNVPLVLLLQTSSASLGSLTLYRSSIQAVIYASKNLLATSTMAFQGIFFMSAFCAGRNIKPQLQPDEEDSVCYNTSLNGASIQARNLSYTYPGASEPALDNISFTLNAGETLAIVGYNGSGKSTLAKILLRIIDFDSGELYVNDVDIRRYEPSDYHQHITGVFQGTNGGFSKFNTTVRENVGLGRVERLRSKSLVEKSIRLAQADDLVNSLPYGLRTDLDTPGFESMSYPGQGFSRLHGLSGGEWQRLSIARAFMRASEPQVDLMLFDEPTSSLDAHAQNQIFDAIHRISHSGRGKSVIFITHRLYIAKRADKVAMMQDGTIIEFGSHDELIKRDGAYAALYRASV</sequence>
<evidence type="ECO:0000259" key="4">
    <source>
        <dbReference type="PROSITE" id="PS50893"/>
    </source>
</evidence>
<reference evidence="5" key="1">
    <citation type="submission" date="2023-11" db="EMBL/GenBank/DDBJ databases">
        <authorList>
            <person name="De Vega J J."/>
            <person name="De Vega J J."/>
        </authorList>
    </citation>
    <scope>NUCLEOTIDE SEQUENCE</scope>
</reference>
<name>A0AAD2HH48_9AGAR</name>
<dbReference type="SMART" id="SM00382">
    <property type="entry name" value="AAA"/>
    <property type="match status" value="1"/>
</dbReference>
<comment type="caution">
    <text evidence="5">The sequence shown here is derived from an EMBL/GenBank/DDBJ whole genome shotgun (WGS) entry which is preliminary data.</text>
</comment>
<dbReference type="GO" id="GO:0016887">
    <property type="term" value="F:ATP hydrolysis activity"/>
    <property type="evidence" value="ECO:0007669"/>
    <property type="project" value="InterPro"/>
</dbReference>
<dbReference type="AlphaFoldDB" id="A0AAD2HH48"/>
<accession>A0AAD2HH48</accession>
<gene>
    <name evidence="5" type="ORF">MYCIT1_LOCUS23784</name>
</gene>